<dbReference type="STRING" id="33114.A0A2G2WF42"/>
<dbReference type="PANTHER" id="PTHR13523:SF2">
    <property type="entry name" value="COILED-COIL-HELIX-COILED-COIL-HELIX DOMAIN CONTAINING 2, ISOFORM A-RELATED"/>
    <property type="match status" value="1"/>
</dbReference>
<proteinExistence type="predicted"/>
<dbReference type="GO" id="GO:0005739">
    <property type="term" value="C:mitochondrion"/>
    <property type="evidence" value="ECO:0007669"/>
    <property type="project" value="TreeGrafter"/>
</dbReference>
<dbReference type="OrthoDB" id="1106148at2759"/>
<sequence length="149" mass="15944">MISMGVRKAPAYIIRRRGFGRFFPHAAPHAAPRPAPTPVHHAPLPAPMKSSSGGSILGGIGSTIAQGMAFGTRSVVAHRVVDIFMGPRTIQHEVVASQAPTTAALTTSSVRSNTCSIHNKAFQDWINSSASDIGKCQFYMDMLSEWRGT</sequence>
<protein>
    <submittedName>
        <fullName evidence="2">Uncharacterized protein</fullName>
    </submittedName>
</protein>
<organism evidence="2 3">
    <name type="scientific">Capsicum baccatum</name>
    <name type="common">Peruvian pepper</name>
    <dbReference type="NCBI Taxonomy" id="33114"/>
    <lineage>
        <taxon>Eukaryota</taxon>
        <taxon>Viridiplantae</taxon>
        <taxon>Streptophyta</taxon>
        <taxon>Embryophyta</taxon>
        <taxon>Tracheophyta</taxon>
        <taxon>Spermatophyta</taxon>
        <taxon>Magnoliopsida</taxon>
        <taxon>eudicotyledons</taxon>
        <taxon>Gunneridae</taxon>
        <taxon>Pentapetalae</taxon>
        <taxon>asterids</taxon>
        <taxon>lamiids</taxon>
        <taxon>Solanales</taxon>
        <taxon>Solanaceae</taxon>
        <taxon>Solanoideae</taxon>
        <taxon>Capsiceae</taxon>
        <taxon>Capsicum</taxon>
    </lineage>
</organism>
<comment type="caution">
    <text evidence="2">The sequence shown here is derived from an EMBL/GenBank/DDBJ whole genome shotgun (WGS) entry which is preliminary data.</text>
</comment>
<dbReference type="InterPro" id="IPR055304">
    <property type="entry name" value="CHCHD2/10-like"/>
</dbReference>
<name>A0A2G2WF42_CAPBA</name>
<keyword evidence="3" id="KW-1185">Reference proteome</keyword>
<dbReference type="GO" id="GO:0007005">
    <property type="term" value="P:mitochondrion organization"/>
    <property type="evidence" value="ECO:0007669"/>
    <property type="project" value="InterPro"/>
</dbReference>
<evidence type="ECO:0000256" key="1">
    <source>
        <dbReference type="SAM" id="MobiDB-lite"/>
    </source>
</evidence>
<reference evidence="2 3" key="1">
    <citation type="journal article" date="2017" name="Genome Biol.">
        <title>New reference genome sequences of hot pepper reveal the massive evolution of plant disease-resistance genes by retroduplication.</title>
        <authorList>
            <person name="Kim S."/>
            <person name="Park J."/>
            <person name="Yeom S.I."/>
            <person name="Kim Y.M."/>
            <person name="Seo E."/>
            <person name="Kim K.T."/>
            <person name="Kim M.S."/>
            <person name="Lee J.M."/>
            <person name="Cheong K."/>
            <person name="Shin H.S."/>
            <person name="Kim S.B."/>
            <person name="Han K."/>
            <person name="Lee J."/>
            <person name="Park M."/>
            <person name="Lee H.A."/>
            <person name="Lee H.Y."/>
            <person name="Lee Y."/>
            <person name="Oh S."/>
            <person name="Lee J.H."/>
            <person name="Choi E."/>
            <person name="Choi E."/>
            <person name="Lee S.E."/>
            <person name="Jeon J."/>
            <person name="Kim H."/>
            <person name="Choi G."/>
            <person name="Song H."/>
            <person name="Lee J."/>
            <person name="Lee S.C."/>
            <person name="Kwon J.K."/>
            <person name="Lee H.Y."/>
            <person name="Koo N."/>
            <person name="Hong Y."/>
            <person name="Kim R.W."/>
            <person name="Kang W.H."/>
            <person name="Huh J.H."/>
            <person name="Kang B.C."/>
            <person name="Yang T.J."/>
            <person name="Lee Y.H."/>
            <person name="Bennetzen J.L."/>
            <person name="Choi D."/>
        </authorList>
    </citation>
    <scope>NUCLEOTIDE SEQUENCE [LARGE SCALE GENOMIC DNA]</scope>
    <source>
        <strain evidence="3">cv. PBC81</strain>
    </source>
</reference>
<feature type="region of interest" description="Disordered" evidence="1">
    <location>
        <begin position="25"/>
        <end position="46"/>
    </location>
</feature>
<dbReference type="Proteomes" id="UP000224567">
    <property type="component" value="Unassembled WGS sequence"/>
</dbReference>
<dbReference type="PANTHER" id="PTHR13523">
    <property type="entry name" value="COILED-COIL-HELIX-COILED-COIL-HELIX DOMAIN CONTAINING 2/NUR77"/>
    <property type="match status" value="1"/>
</dbReference>
<reference evidence="3" key="2">
    <citation type="journal article" date="2017" name="J. Anim. Genet.">
        <title>Multiple reference genome sequences of hot pepper reveal the massive evolution of plant disease resistance genes by retroduplication.</title>
        <authorList>
            <person name="Kim S."/>
            <person name="Park J."/>
            <person name="Yeom S.-I."/>
            <person name="Kim Y.-M."/>
            <person name="Seo E."/>
            <person name="Kim K.-T."/>
            <person name="Kim M.-S."/>
            <person name="Lee J.M."/>
            <person name="Cheong K."/>
            <person name="Shin H.-S."/>
            <person name="Kim S.-B."/>
            <person name="Han K."/>
            <person name="Lee J."/>
            <person name="Park M."/>
            <person name="Lee H.-A."/>
            <person name="Lee H.-Y."/>
            <person name="Lee Y."/>
            <person name="Oh S."/>
            <person name="Lee J.H."/>
            <person name="Choi E."/>
            <person name="Choi E."/>
            <person name="Lee S.E."/>
            <person name="Jeon J."/>
            <person name="Kim H."/>
            <person name="Choi G."/>
            <person name="Song H."/>
            <person name="Lee J."/>
            <person name="Lee S.-C."/>
            <person name="Kwon J.-K."/>
            <person name="Lee H.-Y."/>
            <person name="Koo N."/>
            <person name="Hong Y."/>
            <person name="Kim R.W."/>
            <person name="Kang W.-H."/>
            <person name="Huh J.H."/>
            <person name="Kang B.-C."/>
            <person name="Yang T.-J."/>
            <person name="Lee Y.-H."/>
            <person name="Bennetzen J.L."/>
            <person name="Choi D."/>
        </authorList>
    </citation>
    <scope>NUCLEOTIDE SEQUENCE [LARGE SCALE GENOMIC DNA]</scope>
    <source>
        <strain evidence="3">cv. PBC81</strain>
    </source>
</reference>
<dbReference type="EMBL" id="MLFT02000007">
    <property type="protein sequence ID" value="PHT43854.1"/>
    <property type="molecule type" value="Genomic_DNA"/>
</dbReference>
<dbReference type="GO" id="GO:0005634">
    <property type="term" value="C:nucleus"/>
    <property type="evidence" value="ECO:0007669"/>
    <property type="project" value="TreeGrafter"/>
</dbReference>
<dbReference type="AlphaFoldDB" id="A0A2G2WF42"/>
<evidence type="ECO:0000313" key="3">
    <source>
        <dbReference type="Proteomes" id="UP000224567"/>
    </source>
</evidence>
<gene>
    <name evidence="2" type="ORF">CQW23_17879</name>
</gene>
<accession>A0A2G2WF42</accession>
<evidence type="ECO:0000313" key="2">
    <source>
        <dbReference type="EMBL" id="PHT43854.1"/>
    </source>
</evidence>